<comment type="caution">
    <text evidence="1">The sequence shown here is derived from an EMBL/GenBank/DDBJ whole genome shotgun (WGS) entry which is preliminary data.</text>
</comment>
<dbReference type="Proteomes" id="UP000614350">
    <property type="component" value="Unassembled WGS sequence"/>
</dbReference>
<reference evidence="1" key="1">
    <citation type="journal article" date="2020" name="G3 (Bethesda)">
        <title>High-Quality Assemblies for Three Invasive Social Wasps from the &lt;i&gt;Vespula&lt;/i&gt; Genus.</title>
        <authorList>
            <person name="Harrop T.W.R."/>
            <person name="Guhlin J."/>
            <person name="McLaughlin G.M."/>
            <person name="Permina E."/>
            <person name="Stockwell P."/>
            <person name="Gilligan J."/>
            <person name="Le Lec M.F."/>
            <person name="Gruber M.A.M."/>
            <person name="Quinn O."/>
            <person name="Lovegrove M."/>
            <person name="Duncan E.J."/>
            <person name="Remnant E.J."/>
            <person name="Van Eeckhoven J."/>
            <person name="Graham B."/>
            <person name="Knapp R.A."/>
            <person name="Langford K.W."/>
            <person name="Kronenberg Z."/>
            <person name="Press M.O."/>
            <person name="Eacker S.M."/>
            <person name="Wilson-Rankin E.E."/>
            <person name="Purcell J."/>
            <person name="Lester P.J."/>
            <person name="Dearden P.K."/>
        </authorList>
    </citation>
    <scope>NUCLEOTIDE SEQUENCE</scope>
    <source>
        <strain evidence="1">Marl-1</strain>
    </source>
</reference>
<evidence type="ECO:0000313" key="1">
    <source>
        <dbReference type="EMBL" id="KAF7378701.1"/>
    </source>
</evidence>
<gene>
    <name evidence="1" type="ORF">HZH66_015488</name>
</gene>
<sequence length="102" mass="11575">MYPVVTEVASEVRIEILLNTSLMQTIIFNFSKTRLVKSDELYSSKPSLHMYDAVVIFNGGNASRLEELGTKMAILKELNKEQIDKVKLQTLVLSKKARSLEK</sequence>
<proteinExistence type="predicted"/>
<protein>
    <submittedName>
        <fullName evidence="1">Uncharacterized protein</fullName>
    </submittedName>
</protein>
<dbReference type="AlphaFoldDB" id="A0A834IZD5"/>
<organism evidence="1 2">
    <name type="scientific">Vespula vulgaris</name>
    <name type="common">Yellow jacket</name>
    <name type="synonym">Wasp</name>
    <dbReference type="NCBI Taxonomy" id="7454"/>
    <lineage>
        <taxon>Eukaryota</taxon>
        <taxon>Metazoa</taxon>
        <taxon>Ecdysozoa</taxon>
        <taxon>Arthropoda</taxon>
        <taxon>Hexapoda</taxon>
        <taxon>Insecta</taxon>
        <taxon>Pterygota</taxon>
        <taxon>Neoptera</taxon>
        <taxon>Endopterygota</taxon>
        <taxon>Hymenoptera</taxon>
        <taxon>Apocrita</taxon>
        <taxon>Aculeata</taxon>
        <taxon>Vespoidea</taxon>
        <taxon>Vespidae</taxon>
        <taxon>Vespinae</taxon>
        <taxon>Vespula</taxon>
    </lineage>
</organism>
<dbReference type="EMBL" id="JACSEA010000025">
    <property type="protein sequence ID" value="KAF7378701.1"/>
    <property type="molecule type" value="Genomic_DNA"/>
</dbReference>
<evidence type="ECO:0000313" key="2">
    <source>
        <dbReference type="Proteomes" id="UP000614350"/>
    </source>
</evidence>
<accession>A0A834IZD5</accession>
<name>A0A834IZD5_VESVU</name>
<keyword evidence="2" id="KW-1185">Reference proteome</keyword>